<keyword evidence="1" id="KW-0812">Transmembrane</keyword>
<proteinExistence type="predicted"/>
<dbReference type="AlphaFoldDB" id="A0A6M2DZJ7"/>
<reference evidence="2" key="1">
    <citation type="submission" date="2020-03" db="EMBL/GenBank/DDBJ databases">
        <title>Transcriptomic Profiling of the Digestive Tract of the Rat Flea, Xenopsylla cheopis, Following Blood Feeding and Infection with Yersinia pestis.</title>
        <authorList>
            <person name="Bland D.M."/>
            <person name="Martens C.A."/>
            <person name="Virtaneva K."/>
            <person name="Kanakabandi K."/>
            <person name="Long D."/>
            <person name="Rosenke R."/>
            <person name="Saturday G.A."/>
            <person name="Hoyt F.H."/>
            <person name="Bruno D.P."/>
            <person name="Ribeiro J.M.C."/>
            <person name="Hinnebusch J."/>
        </authorList>
    </citation>
    <scope>NUCLEOTIDE SEQUENCE</scope>
</reference>
<evidence type="ECO:0000313" key="2">
    <source>
        <dbReference type="EMBL" id="NOV51786.1"/>
    </source>
</evidence>
<sequence length="186" mass="21540">MMKTKNLCLLITAALKVCYLIKVLLDVPGQILLTDLYRILQEDQCQILQEDQCQILQEDQCQILQEDQGQTPPEGQYLIQEDLDPIHKLDQGQIHLTDLDRILLGGRDQIHQKAENLRIQVIGPETLNPVHLVVILVDLDQGLQNHQRRRYLIVKWILIVIVITKIIVTQIKKVLHPQHLLKVVLR</sequence>
<dbReference type="EMBL" id="GIIL01008060">
    <property type="protein sequence ID" value="NOV51786.1"/>
    <property type="molecule type" value="Transcribed_RNA"/>
</dbReference>
<organism evidence="2">
    <name type="scientific">Xenopsylla cheopis</name>
    <name type="common">Oriental rat flea</name>
    <name type="synonym">Pulex cheopis</name>
    <dbReference type="NCBI Taxonomy" id="163159"/>
    <lineage>
        <taxon>Eukaryota</taxon>
        <taxon>Metazoa</taxon>
        <taxon>Ecdysozoa</taxon>
        <taxon>Arthropoda</taxon>
        <taxon>Hexapoda</taxon>
        <taxon>Insecta</taxon>
        <taxon>Pterygota</taxon>
        <taxon>Neoptera</taxon>
        <taxon>Endopterygota</taxon>
        <taxon>Siphonaptera</taxon>
        <taxon>Pulicidae</taxon>
        <taxon>Xenopsyllinae</taxon>
        <taxon>Xenopsylla</taxon>
    </lineage>
</organism>
<protein>
    <submittedName>
        <fullName evidence="2">Putative product</fullName>
    </submittedName>
</protein>
<keyword evidence="1" id="KW-0472">Membrane</keyword>
<name>A0A6M2DZJ7_XENCH</name>
<feature type="transmembrane region" description="Helical" evidence="1">
    <location>
        <begin position="151"/>
        <end position="168"/>
    </location>
</feature>
<keyword evidence="1" id="KW-1133">Transmembrane helix</keyword>
<accession>A0A6M2DZJ7</accession>
<evidence type="ECO:0000256" key="1">
    <source>
        <dbReference type="SAM" id="Phobius"/>
    </source>
</evidence>